<dbReference type="Proteomes" id="UP000015106">
    <property type="component" value="Chromosome 5"/>
</dbReference>
<dbReference type="EnsemblPlants" id="TuG1812G0500003622.01.T01">
    <property type="protein sequence ID" value="TuG1812G0500003622.01.T01.cds400900"/>
    <property type="gene ID" value="TuG1812G0500003622.01"/>
</dbReference>
<accession>A0A8R7QHI0</accession>
<reference evidence="1" key="3">
    <citation type="submission" date="2022-06" db="UniProtKB">
        <authorList>
            <consortium name="EnsemblPlants"/>
        </authorList>
    </citation>
    <scope>IDENTIFICATION</scope>
</reference>
<dbReference type="PANTHER" id="PTHR48411:SF1">
    <property type="entry name" value="OS01G0948300 PROTEIN"/>
    <property type="match status" value="1"/>
</dbReference>
<reference evidence="1" key="2">
    <citation type="submission" date="2018-03" db="EMBL/GenBank/DDBJ databases">
        <title>The Triticum urartu genome reveals the dynamic nature of wheat genome evolution.</title>
        <authorList>
            <person name="Ling H."/>
            <person name="Ma B."/>
            <person name="Shi X."/>
            <person name="Liu H."/>
            <person name="Dong L."/>
            <person name="Sun H."/>
            <person name="Cao Y."/>
            <person name="Gao Q."/>
            <person name="Zheng S."/>
            <person name="Li Y."/>
            <person name="Yu Y."/>
            <person name="Du H."/>
            <person name="Qi M."/>
            <person name="Li Y."/>
            <person name="Yu H."/>
            <person name="Cui Y."/>
            <person name="Wang N."/>
            <person name="Chen C."/>
            <person name="Wu H."/>
            <person name="Zhao Y."/>
            <person name="Zhang J."/>
            <person name="Li Y."/>
            <person name="Zhou W."/>
            <person name="Zhang B."/>
            <person name="Hu W."/>
            <person name="Eijk M."/>
            <person name="Tang J."/>
            <person name="Witsenboer H."/>
            <person name="Zhao S."/>
            <person name="Li Z."/>
            <person name="Zhang A."/>
            <person name="Wang D."/>
            <person name="Liang C."/>
        </authorList>
    </citation>
    <scope>NUCLEOTIDE SEQUENCE [LARGE SCALE GENOMIC DNA]</scope>
    <source>
        <strain evidence="1">cv. G1812</strain>
    </source>
</reference>
<evidence type="ECO:0000313" key="1">
    <source>
        <dbReference type="EnsemblPlants" id="TuG1812G0500003622.01.T01.cds400900"/>
    </source>
</evidence>
<proteinExistence type="predicted"/>
<dbReference type="Gramene" id="TuG1812G0500003622.01.T01">
    <property type="protein sequence ID" value="TuG1812G0500003622.01.T01.cds400900"/>
    <property type="gene ID" value="TuG1812G0500003622.01"/>
</dbReference>
<dbReference type="AlphaFoldDB" id="A0A8R7QHI0"/>
<reference evidence="2" key="1">
    <citation type="journal article" date="2013" name="Nature">
        <title>Draft genome of the wheat A-genome progenitor Triticum urartu.</title>
        <authorList>
            <person name="Ling H.Q."/>
            <person name="Zhao S."/>
            <person name="Liu D."/>
            <person name="Wang J."/>
            <person name="Sun H."/>
            <person name="Zhang C."/>
            <person name="Fan H."/>
            <person name="Li D."/>
            <person name="Dong L."/>
            <person name="Tao Y."/>
            <person name="Gao C."/>
            <person name="Wu H."/>
            <person name="Li Y."/>
            <person name="Cui Y."/>
            <person name="Guo X."/>
            <person name="Zheng S."/>
            <person name="Wang B."/>
            <person name="Yu K."/>
            <person name="Liang Q."/>
            <person name="Yang W."/>
            <person name="Lou X."/>
            <person name="Chen J."/>
            <person name="Feng M."/>
            <person name="Jian J."/>
            <person name="Zhang X."/>
            <person name="Luo G."/>
            <person name="Jiang Y."/>
            <person name="Liu J."/>
            <person name="Wang Z."/>
            <person name="Sha Y."/>
            <person name="Zhang B."/>
            <person name="Wu H."/>
            <person name="Tang D."/>
            <person name="Shen Q."/>
            <person name="Xue P."/>
            <person name="Zou S."/>
            <person name="Wang X."/>
            <person name="Liu X."/>
            <person name="Wang F."/>
            <person name="Yang Y."/>
            <person name="An X."/>
            <person name="Dong Z."/>
            <person name="Zhang K."/>
            <person name="Zhang X."/>
            <person name="Luo M.C."/>
            <person name="Dvorak J."/>
            <person name="Tong Y."/>
            <person name="Wang J."/>
            <person name="Yang H."/>
            <person name="Li Z."/>
            <person name="Wang D."/>
            <person name="Zhang A."/>
            <person name="Wang J."/>
        </authorList>
    </citation>
    <scope>NUCLEOTIDE SEQUENCE</scope>
    <source>
        <strain evidence="2">cv. G1812</strain>
    </source>
</reference>
<evidence type="ECO:0000313" key="2">
    <source>
        <dbReference type="Proteomes" id="UP000015106"/>
    </source>
</evidence>
<keyword evidence="2" id="KW-1185">Reference proteome</keyword>
<dbReference type="PANTHER" id="PTHR48411">
    <property type="entry name" value="OS01G0948300 PROTEIN"/>
    <property type="match status" value="1"/>
</dbReference>
<sequence>MVIGSDFTVDASATLLVSPMDREEWHDCIPDLGDDFSNLEELQVIHVQGADRSGRAVVGKLDNQNCCAYKFCDID</sequence>
<organism evidence="1 2">
    <name type="scientific">Triticum urartu</name>
    <name type="common">Red wild einkorn</name>
    <name type="synonym">Crithodium urartu</name>
    <dbReference type="NCBI Taxonomy" id="4572"/>
    <lineage>
        <taxon>Eukaryota</taxon>
        <taxon>Viridiplantae</taxon>
        <taxon>Streptophyta</taxon>
        <taxon>Embryophyta</taxon>
        <taxon>Tracheophyta</taxon>
        <taxon>Spermatophyta</taxon>
        <taxon>Magnoliopsida</taxon>
        <taxon>Liliopsida</taxon>
        <taxon>Poales</taxon>
        <taxon>Poaceae</taxon>
        <taxon>BOP clade</taxon>
        <taxon>Pooideae</taxon>
        <taxon>Triticodae</taxon>
        <taxon>Triticeae</taxon>
        <taxon>Triticinae</taxon>
        <taxon>Triticum</taxon>
    </lineage>
</organism>
<protein>
    <submittedName>
        <fullName evidence="1">Uncharacterized protein</fullName>
    </submittedName>
</protein>
<name>A0A8R7QHI0_TRIUA</name>